<dbReference type="InterPro" id="IPR051916">
    <property type="entry name" value="GPI-anchor_lipid_remodeler"/>
</dbReference>
<dbReference type="EMBL" id="CP013099">
    <property type="protein sequence ID" value="ALP51840.1"/>
    <property type="molecule type" value="Genomic_DNA"/>
</dbReference>
<dbReference type="SUPFAM" id="SSF56219">
    <property type="entry name" value="DNase I-like"/>
    <property type="match status" value="1"/>
</dbReference>
<feature type="domain" description="Endonuclease/exonuclease/phosphatase" evidence="1">
    <location>
        <begin position="8"/>
        <end position="222"/>
    </location>
</feature>
<protein>
    <recommendedName>
        <fullName evidence="1">Endonuclease/exonuclease/phosphatase domain-containing protein</fullName>
    </recommendedName>
</protein>
<dbReference type="Pfam" id="PF03372">
    <property type="entry name" value="Exo_endo_phos"/>
    <property type="match status" value="1"/>
</dbReference>
<sequence length="230" mass="26616">MSRAFRLVTYNIHSFIGRDGEYAPARTLMQIEQLQAEVVALQEVRGDDRQGMEMLTAMAQANDYELVLGPTVVEQPGHHYGNALLVRGKQVETRRHNLSRPGHEPRGAIEVRVSLAGEPWRIFATHLGLSPRERRWQVQSLLREIRRDEAVNTVLMGDLNEWFMWGRPLRWLKRYFRLSEQPATFPSRWPLLALDRIWVHPCARLHSVSAVKTPLSRNVSDHLPLLAEIY</sequence>
<accession>A0A0S2T9M2</accession>
<dbReference type="Gene3D" id="3.60.10.10">
    <property type="entry name" value="Endonuclease/exonuclease/phosphatase"/>
    <property type="match status" value="1"/>
</dbReference>
<evidence type="ECO:0000313" key="2">
    <source>
        <dbReference type="EMBL" id="ALP51840.1"/>
    </source>
</evidence>
<evidence type="ECO:0000313" key="3">
    <source>
        <dbReference type="Proteomes" id="UP000055136"/>
    </source>
</evidence>
<organism evidence="2 3">
    <name type="scientific">Candidatus Tenderia electrophaga</name>
    <dbReference type="NCBI Taxonomy" id="1748243"/>
    <lineage>
        <taxon>Bacteria</taxon>
        <taxon>Pseudomonadati</taxon>
        <taxon>Pseudomonadota</taxon>
        <taxon>Gammaproteobacteria</taxon>
        <taxon>Candidatus Tenderiales</taxon>
        <taxon>Candidatus Tenderiaceae</taxon>
        <taxon>Candidatus Tenderia</taxon>
    </lineage>
</organism>
<dbReference type="STRING" id="1748243.Tel_01065"/>
<dbReference type="InterPro" id="IPR005135">
    <property type="entry name" value="Endo/exonuclease/phosphatase"/>
</dbReference>
<dbReference type="GO" id="GO:0003824">
    <property type="term" value="F:catalytic activity"/>
    <property type="evidence" value="ECO:0007669"/>
    <property type="project" value="InterPro"/>
</dbReference>
<dbReference type="AlphaFoldDB" id="A0A0S2T9M2"/>
<dbReference type="PANTHER" id="PTHR14859">
    <property type="entry name" value="CALCOFLUOR WHITE HYPERSENSITIVE PROTEIN PRECURSOR"/>
    <property type="match status" value="1"/>
</dbReference>
<name>A0A0S2T9M2_9GAMM</name>
<dbReference type="GO" id="GO:0006506">
    <property type="term" value="P:GPI anchor biosynthetic process"/>
    <property type="evidence" value="ECO:0007669"/>
    <property type="project" value="TreeGrafter"/>
</dbReference>
<reference evidence="2" key="1">
    <citation type="submission" date="2015-10" db="EMBL/GenBank/DDBJ databases">
        <title>Description of Candidatus Tenderia electrophaga gen. nov, sp. nov., an Uncultivated Electroautotroph from a Biocathode Enrichment.</title>
        <authorList>
            <person name="Eddie B.J."/>
            <person name="Malanoski A.P."/>
            <person name="Wang Z."/>
            <person name="Hall R.J."/>
            <person name="Oh S.D."/>
            <person name="Heiner C."/>
            <person name="Lin B."/>
            <person name="Strycharz-Glaven S.M."/>
        </authorList>
    </citation>
    <scope>NUCLEOTIDE SEQUENCE [LARGE SCALE GENOMIC DNA]</scope>
    <source>
        <strain evidence="2">NRL1</strain>
    </source>
</reference>
<proteinExistence type="predicted"/>
<dbReference type="PANTHER" id="PTHR14859:SF15">
    <property type="entry name" value="ENDONUCLEASE_EXONUCLEASE_PHOSPHATASE DOMAIN-CONTAINING PROTEIN"/>
    <property type="match status" value="1"/>
</dbReference>
<gene>
    <name evidence="2" type="ORF">Tel_01065</name>
</gene>
<evidence type="ECO:0000259" key="1">
    <source>
        <dbReference type="Pfam" id="PF03372"/>
    </source>
</evidence>
<dbReference type="GO" id="GO:0016020">
    <property type="term" value="C:membrane"/>
    <property type="evidence" value="ECO:0007669"/>
    <property type="project" value="GOC"/>
</dbReference>
<dbReference type="KEGG" id="tee:Tel_01065"/>
<dbReference type="Proteomes" id="UP000055136">
    <property type="component" value="Chromosome"/>
</dbReference>
<keyword evidence="3" id="KW-1185">Reference proteome</keyword>
<dbReference type="InterPro" id="IPR036691">
    <property type="entry name" value="Endo/exonu/phosph_ase_sf"/>
</dbReference>